<name>A0A816SZ44_BRANA</name>
<accession>A0A816SZ44</accession>
<keyword evidence="1" id="KW-0812">Transmembrane</keyword>
<dbReference type="Proteomes" id="UP001295469">
    <property type="component" value="Chromosome A06"/>
</dbReference>
<dbReference type="AlphaFoldDB" id="A0A816SZ44"/>
<reference evidence="2" key="1">
    <citation type="submission" date="2021-01" db="EMBL/GenBank/DDBJ databases">
        <authorList>
            <consortium name="Genoscope - CEA"/>
            <person name="William W."/>
        </authorList>
    </citation>
    <scope>NUCLEOTIDE SEQUENCE</scope>
</reference>
<gene>
    <name evidence="2" type="ORF">DARMORV10_A06P47450.1</name>
</gene>
<dbReference type="EMBL" id="HG994360">
    <property type="protein sequence ID" value="CAF2091562.1"/>
    <property type="molecule type" value="Genomic_DNA"/>
</dbReference>
<feature type="transmembrane region" description="Helical" evidence="1">
    <location>
        <begin position="33"/>
        <end position="56"/>
    </location>
</feature>
<protein>
    <submittedName>
        <fullName evidence="2">(rape) hypothetical protein</fullName>
    </submittedName>
</protein>
<evidence type="ECO:0000313" key="2">
    <source>
        <dbReference type="EMBL" id="CAF2091562.1"/>
    </source>
</evidence>
<keyword evidence="1" id="KW-0472">Membrane</keyword>
<sequence>MKIYINNYLFEDGILIGLRLLLHDEVKKKTNMIFMHVLFAGVSTINWAICKAIDLLEMLKREEEMLSAIKEKQLKGLLMIAHRKLNLAHIFFECSTWMTNVFLQDVIKEINKDNLKICLLTCISLMFVFSSCYGYPKCRMDV</sequence>
<proteinExistence type="predicted"/>
<evidence type="ECO:0000256" key="1">
    <source>
        <dbReference type="SAM" id="Phobius"/>
    </source>
</evidence>
<feature type="transmembrane region" description="Helical" evidence="1">
    <location>
        <begin position="117"/>
        <end position="136"/>
    </location>
</feature>
<keyword evidence="1" id="KW-1133">Transmembrane helix</keyword>
<organism evidence="2">
    <name type="scientific">Brassica napus</name>
    <name type="common">Rape</name>
    <dbReference type="NCBI Taxonomy" id="3708"/>
    <lineage>
        <taxon>Eukaryota</taxon>
        <taxon>Viridiplantae</taxon>
        <taxon>Streptophyta</taxon>
        <taxon>Embryophyta</taxon>
        <taxon>Tracheophyta</taxon>
        <taxon>Spermatophyta</taxon>
        <taxon>Magnoliopsida</taxon>
        <taxon>eudicotyledons</taxon>
        <taxon>Gunneridae</taxon>
        <taxon>Pentapetalae</taxon>
        <taxon>rosids</taxon>
        <taxon>malvids</taxon>
        <taxon>Brassicales</taxon>
        <taxon>Brassicaceae</taxon>
        <taxon>Brassiceae</taxon>
        <taxon>Brassica</taxon>
    </lineage>
</organism>